<evidence type="ECO:0000313" key="1">
    <source>
        <dbReference type="EMBL" id="CAE8585147.1"/>
    </source>
</evidence>
<accession>A0A813DHY2</accession>
<organism evidence="1 2">
    <name type="scientific">Polarella glacialis</name>
    <name type="common">Dinoflagellate</name>
    <dbReference type="NCBI Taxonomy" id="89957"/>
    <lineage>
        <taxon>Eukaryota</taxon>
        <taxon>Sar</taxon>
        <taxon>Alveolata</taxon>
        <taxon>Dinophyceae</taxon>
        <taxon>Suessiales</taxon>
        <taxon>Suessiaceae</taxon>
        <taxon>Polarella</taxon>
    </lineage>
</organism>
<protein>
    <submittedName>
        <fullName evidence="1">Uncharacterized protein</fullName>
    </submittedName>
</protein>
<comment type="caution">
    <text evidence="1">The sequence shown here is derived from an EMBL/GenBank/DDBJ whole genome shotgun (WGS) entry which is preliminary data.</text>
</comment>
<sequence length="150" mass="15675">MRSVLWKVMVKSSWSSFVSWSCRHELSLPQVPVLLGADPRTREGGSGATMPKSLAESMIGSGSGALLLDVASRQGETHHKSGRRAGASSVMPQGPCVWSGCNPDGCVAGALARSASDPAASAFPVPLSRSNRTWGSSGDDARTILTEFCL</sequence>
<evidence type="ECO:0000313" key="2">
    <source>
        <dbReference type="Proteomes" id="UP000654075"/>
    </source>
</evidence>
<keyword evidence="2" id="KW-1185">Reference proteome</keyword>
<dbReference type="Proteomes" id="UP000654075">
    <property type="component" value="Unassembled WGS sequence"/>
</dbReference>
<reference evidence="1" key="1">
    <citation type="submission" date="2021-02" db="EMBL/GenBank/DDBJ databases">
        <authorList>
            <person name="Dougan E. K."/>
            <person name="Rhodes N."/>
            <person name="Thang M."/>
            <person name="Chan C."/>
        </authorList>
    </citation>
    <scope>NUCLEOTIDE SEQUENCE</scope>
</reference>
<proteinExistence type="predicted"/>
<dbReference type="AlphaFoldDB" id="A0A813DHY2"/>
<gene>
    <name evidence="1" type="ORF">PGLA1383_LOCUS4062</name>
</gene>
<dbReference type="EMBL" id="CAJNNV010001482">
    <property type="protein sequence ID" value="CAE8585147.1"/>
    <property type="molecule type" value="Genomic_DNA"/>
</dbReference>
<name>A0A813DHY2_POLGL</name>